<dbReference type="PRINTS" id="PR00473">
    <property type="entry name" value="GALCTOKINASE"/>
</dbReference>
<dbReference type="NCBIfam" id="TIGR00131">
    <property type="entry name" value="gal_kin"/>
    <property type="match status" value="1"/>
</dbReference>
<keyword evidence="10 11" id="KW-0119">Carbohydrate metabolism</keyword>
<evidence type="ECO:0000313" key="16">
    <source>
        <dbReference type="EMBL" id="MFC6295226.1"/>
    </source>
</evidence>
<feature type="binding site" evidence="11">
    <location>
        <begin position="33"/>
        <end position="36"/>
    </location>
    <ligand>
        <name>substrate</name>
    </ligand>
</feature>
<evidence type="ECO:0000256" key="10">
    <source>
        <dbReference type="ARBA" id="ARBA00023277"/>
    </source>
</evidence>
<dbReference type="SUPFAM" id="SSF54211">
    <property type="entry name" value="Ribosomal protein S5 domain 2-like"/>
    <property type="match status" value="1"/>
</dbReference>
<feature type="binding site" evidence="11">
    <location>
        <position position="162"/>
    </location>
    <ligand>
        <name>Mg(2+)</name>
        <dbReference type="ChEBI" id="CHEBI:18420"/>
    </ligand>
</feature>
<keyword evidence="17" id="KW-1185">Reference proteome</keyword>
<dbReference type="EC" id="2.7.1.6" evidence="11 12"/>
<keyword evidence="7 11" id="KW-0067">ATP-binding</keyword>
<dbReference type="Pfam" id="PF08544">
    <property type="entry name" value="GHMP_kinases_C"/>
    <property type="match status" value="1"/>
</dbReference>
<feature type="binding site" evidence="11">
    <location>
        <begin position="124"/>
        <end position="130"/>
    </location>
    <ligand>
        <name>ATP</name>
        <dbReference type="ChEBI" id="CHEBI:30616"/>
    </ligand>
</feature>
<evidence type="ECO:0000256" key="9">
    <source>
        <dbReference type="ARBA" id="ARBA00023144"/>
    </source>
</evidence>
<dbReference type="InterPro" id="IPR036554">
    <property type="entry name" value="GHMP_kinase_C_sf"/>
</dbReference>
<evidence type="ECO:0000259" key="15">
    <source>
        <dbReference type="Pfam" id="PF10509"/>
    </source>
</evidence>
<evidence type="ECO:0000256" key="7">
    <source>
        <dbReference type="ARBA" id="ARBA00022840"/>
    </source>
</evidence>
<evidence type="ECO:0000256" key="3">
    <source>
        <dbReference type="ARBA" id="ARBA00022679"/>
    </source>
</evidence>
<dbReference type="InterPro" id="IPR006206">
    <property type="entry name" value="Mevalonate/galactokinase"/>
</dbReference>
<reference evidence="17" key="1">
    <citation type="journal article" date="2019" name="Int. J. Syst. Evol. Microbiol.">
        <title>The Global Catalogue of Microorganisms (GCM) 10K type strain sequencing project: providing services to taxonomists for standard genome sequencing and annotation.</title>
        <authorList>
            <consortium name="The Broad Institute Genomics Platform"/>
            <consortium name="The Broad Institute Genome Sequencing Center for Infectious Disease"/>
            <person name="Wu L."/>
            <person name="Ma J."/>
        </authorList>
    </citation>
    <scope>NUCLEOTIDE SEQUENCE [LARGE SCALE GENOMIC DNA]</scope>
    <source>
        <strain evidence="17">CCM 8934</strain>
    </source>
</reference>
<dbReference type="InterPro" id="IPR019539">
    <property type="entry name" value="GalKase_N"/>
</dbReference>
<dbReference type="GO" id="GO:0004335">
    <property type="term" value="F:galactokinase activity"/>
    <property type="evidence" value="ECO:0007669"/>
    <property type="project" value="UniProtKB-EC"/>
</dbReference>
<organism evidence="16 17">
    <name type="scientific">Lactiplantibacillus daoliensis</name>
    <dbReference type="NCBI Taxonomy" id="2559916"/>
    <lineage>
        <taxon>Bacteria</taxon>
        <taxon>Bacillati</taxon>
        <taxon>Bacillota</taxon>
        <taxon>Bacilli</taxon>
        <taxon>Lactobacillales</taxon>
        <taxon>Lactobacillaceae</taxon>
        <taxon>Lactiplantibacillus</taxon>
    </lineage>
</organism>
<evidence type="ECO:0000259" key="13">
    <source>
        <dbReference type="Pfam" id="PF00288"/>
    </source>
</evidence>
<dbReference type="InterPro" id="IPR022963">
    <property type="entry name" value="Galactokinase_bac"/>
</dbReference>
<dbReference type="InterPro" id="IPR014721">
    <property type="entry name" value="Ribsml_uS5_D2-typ_fold_subgr"/>
</dbReference>
<feature type="domain" description="Galactokinase N-terminal" evidence="15">
    <location>
        <begin position="8"/>
        <end position="55"/>
    </location>
</feature>
<sequence>MEVTNLQQEFKAVYDSQPERVFFSPGRINLIGEHTDYNGGHVFPCAISIGTYGVYAARTDMTVRMYSANIPDQGIVSFDINDLAYQKSAGWTNYPKGMLAMLAKTGVTFDHGFDLFVHGNLPDGAGLSSSASIELLMGTILKAVFSLSVSELELVKLGQKVENDYIGVNSGIMDQFAVGMGKKDQAILLDTNTMAYSYAPVKLGKHVIVIMNTNKRRELADSKYNERRSECEEALRRLQTKLAIKSLGDLNEAEFDEAAYLINDETLIKRARHAVFENQRTIRATEALANDDLDTFGRLVTASHVSLHFDYEVTGKELDTLAETAWQQSGVLGARMTGAGFGGCAIAIVAKDQVAAFKQNVGQVYREKIGHDADFYIAEIADGPRELATTRA</sequence>
<evidence type="ECO:0000256" key="12">
    <source>
        <dbReference type="NCBIfam" id="TIGR00131"/>
    </source>
</evidence>
<comment type="pathway">
    <text evidence="11">Carbohydrate metabolism; galactose metabolism.</text>
</comment>
<dbReference type="PIRSF" id="PIRSF000530">
    <property type="entry name" value="Galactokinase"/>
    <property type="match status" value="1"/>
</dbReference>
<dbReference type="PROSITE" id="PS00627">
    <property type="entry name" value="GHMP_KINASES_ATP"/>
    <property type="match status" value="1"/>
</dbReference>
<evidence type="ECO:0000259" key="14">
    <source>
        <dbReference type="Pfam" id="PF08544"/>
    </source>
</evidence>
<evidence type="ECO:0000256" key="2">
    <source>
        <dbReference type="ARBA" id="ARBA00022490"/>
    </source>
</evidence>
<dbReference type="SUPFAM" id="SSF55060">
    <property type="entry name" value="GHMP Kinase, C-terminal domain"/>
    <property type="match status" value="1"/>
</dbReference>
<dbReference type="InterPro" id="IPR000705">
    <property type="entry name" value="Galactokinase"/>
</dbReference>
<keyword evidence="6 11" id="KW-0418">Kinase</keyword>
<keyword evidence="5 11" id="KW-0547">Nucleotide-binding</keyword>
<protein>
    <recommendedName>
        <fullName evidence="11 12">Galactokinase</fullName>
        <ecNumber evidence="11 12">2.7.1.6</ecNumber>
    </recommendedName>
    <alternativeName>
        <fullName evidence="11">Galactose kinase</fullName>
    </alternativeName>
</protein>
<dbReference type="Pfam" id="PF10509">
    <property type="entry name" value="GalKase_gal_bdg"/>
    <property type="match status" value="1"/>
</dbReference>
<accession>A0ABW1UJQ7</accession>
<evidence type="ECO:0000256" key="4">
    <source>
        <dbReference type="ARBA" id="ARBA00022723"/>
    </source>
</evidence>
<feature type="site" description="Transition state stabilizer" evidence="11">
    <location>
        <position position="27"/>
    </location>
</feature>
<dbReference type="PROSITE" id="PS00106">
    <property type="entry name" value="GALACTOKINASE"/>
    <property type="match status" value="1"/>
</dbReference>
<comment type="catalytic activity">
    <reaction evidence="11">
        <text>alpha-D-galactose + ATP = alpha-D-galactose 1-phosphate + ADP + H(+)</text>
        <dbReference type="Rhea" id="RHEA:13553"/>
        <dbReference type="ChEBI" id="CHEBI:15378"/>
        <dbReference type="ChEBI" id="CHEBI:28061"/>
        <dbReference type="ChEBI" id="CHEBI:30616"/>
        <dbReference type="ChEBI" id="CHEBI:58336"/>
        <dbReference type="ChEBI" id="CHEBI:456216"/>
        <dbReference type="EC" id="2.7.1.6"/>
    </reaction>
</comment>
<dbReference type="InterPro" id="IPR013750">
    <property type="entry name" value="GHMP_kinase_C_dom"/>
</dbReference>
<dbReference type="InterPro" id="IPR006204">
    <property type="entry name" value="GHMP_kinase_N_dom"/>
</dbReference>
<dbReference type="Gene3D" id="3.30.230.10">
    <property type="match status" value="1"/>
</dbReference>
<dbReference type="InterPro" id="IPR019741">
    <property type="entry name" value="Galactokinase_CS"/>
</dbReference>
<evidence type="ECO:0000256" key="8">
    <source>
        <dbReference type="ARBA" id="ARBA00022842"/>
    </source>
</evidence>
<evidence type="ECO:0000256" key="5">
    <source>
        <dbReference type="ARBA" id="ARBA00022741"/>
    </source>
</evidence>
<dbReference type="Gene3D" id="3.30.70.890">
    <property type="entry name" value="GHMP kinase, C-terminal domain"/>
    <property type="match status" value="1"/>
</dbReference>
<feature type="binding site" evidence="11">
    <location>
        <position position="67"/>
    </location>
    <ligand>
        <name>ATP</name>
        <dbReference type="ChEBI" id="CHEBI:30616"/>
    </ligand>
</feature>
<keyword evidence="2 11" id="KW-0963">Cytoplasm</keyword>
<gene>
    <name evidence="11" type="primary">galK</name>
    <name evidence="16" type="ORF">ACFQH1_08420</name>
</gene>
<dbReference type="EMBL" id="JBHSSB010000016">
    <property type="protein sequence ID" value="MFC6295226.1"/>
    <property type="molecule type" value="Genomic_DNA"/>
</dbReference>
<evidence type="ECO:0000256" key="11">
    <source>
        <dbReference type="HAMAP-Rule" id="MF_00246"/>
    </source>
</evidence>
<feature type="binding site" evidence="11">
    <location>
        <position position="224"/>
    </location>
    <ligand>
        <name>substrate</name>
    </ligand>
</feature>
<dbReference type="Pfam" id="PF00288">
    <property type="entry name" value="GHMP_kinases_N"/>
    <property type="match status" value="1"/>
</dbReference>
<evidence type="ECO:0000313" key="17">
    <source>
        <dbReference type="Proteomes" id="UP001596227"/>
    </source>
</evidence>
<keyword evidence="4 11" id="KW-0479">Metal-binding</keyword>
<dbReference type="NCBIfam" id="NF003705">
    <property type="entry name" value="PRK05322.1"/>
    <property type="match status" value="1"/>
</dbReference>
<dbReference type="HAMAP" id="MF_00246">
    <property type="entry name" value="Galactokinase"/>
    <property type="match status" value="1"/>
</dbReference>
<comment type="function">
    <text evidence="11">Catalyzes the transfer of the gamma-phosphate of ATP to D-galactose to form alpha-D-galactose-1-phosphate (Gal-1-P).</text>
</comment>
<name>A0ABW1UJQ7_9LACO</name>
<comment type="caution">
    <text evidence="16">The sequence shown here is derived from an EMBL/GenBank/DDBJ whole genome shotgun (WGS) entry which is preliminary data.</text>
</comment>
<dbReference type="InterPro" id="IPR006203">
    <property type="entry name" value="GHMP_knse_ATP-bd_CS"/>
</dbReference>
<keyword evidence="3 11" id="KW-0808">Transferase</keyword>
<proteinExistence type="inferred from homology"/>
<feature type="domain" description="GHMP kinase N-terminal" evidence="13">
    <location>
        <begin position="93"/>
        <end position="182"/>
    </location>
</feature>
<evidence type="ECO:0000256" key="1">
    <source>
        <dbReference type="ARBA" id="ARBA00006566"/>
    </source>
</evidence>
<comment type="subcellular location">
    <subcellularLocation>
        <location evidence="11">Cytoplasm</location>
    </subcellularLocation>
</comment>
<feature type="active site" description="Proton acceptor" evidence="11">
    <location>
        <position position="174"/>
    </location>
</feature>
<dbReference type="PANTHER" id="PTHR10457">
    <property type="entry name" value="MEVALONATE KINASE/GALACTOKINASE"/>
    <property type="match status" value="1"/>
</dbReference>
<dbReference type="Proteomes" id="UP001596227">
    <property type="component" value="Unassembled WGS sequence"/>
</dbReference>
<keyword evidence="8 11" id="KW-0460">Magnesium</keyword>
<dbReference type="InterPro" id="IPR020568">
    <property type="entry name" value="Ribosomal_Su5_D2-typ_SF"/>
</dbReference>
<feature type="domain" description="GHMP kinase C-terminal" evidence="14">
    <location>
        <begin position="285"/>
        <end position="365"/>
    </location>
</feature>
<comment type="similarity">
    <text evidence="1 11">Belongs to the GHMP kinase family. GalK subfamily.</text>
</comment>
<dbReference type="PRINTS" id="PR00959">
    <property type="entry name" value="MEVGALKINASE"/>
</dbReference>
<dbReference type="PANTHER" id="PTHR10457:SF7">
    <property type="entry name" value="GALACTOKINASE-RELATED"/>
    <property type="match status" value="1"/>
</dbReference>
<keyword evidence="9 11" id="KW-0299">Galactose metabolism</keyword>
<evidence type="ECO:0000256" key="6">
    <source>
        <dbReference type="ARBA" id="ARBA00022777"/>
    </source>
</evidence>
<feature type="binding site" evidence="11">
    <location>
        <position position="130"/>
    </location>
    <ligand>
        <name>Mg(2+)</name>
        <dbReference type="ChEBI" id="CHEBI:18420"/>
    </ligand>
</feature>
<dbReference type="RefSeq" id="WP_137606953.1">
    <property type="nucleotide sequence ID" value="NZ_BJDH01000003.1"/>
</dbReference>